<keyword evidence="2" id="KW-1133">Transmembrane helix</keyword>
<protein>
    <submittedName>
        <fullName evidence="4">Cell division protein FtsN</fullName>
    </submittedName>
</protein>
<dbReference type="InterPro" id="IPR052521">
    <property type="entry name" value="Cell_div_SPOR-domain"/>
</dbReference>
<feature type="region of interest" description="Disordered" evidence="1">
    <location>
        <begin position="50"/>
        <end position="81"/>
    </location>
</feature>
<keyword evidence="5" id="KW-1185">Reference proteome</keyword>
<feature type="domain" description="SPOR" evidence="3">
    <location>
        <begin position="114"/>
        <end position="189"/>
    </location>
</feature>
<keyword evidence="2" id="KW-0472">Membrane</keyword>
<dbReference type="GO" id="GO:0042834">
    <property type="term" value="F:peptidoglycan binding"/>
    <property type="evidence" value="ECO:0007669"/>
    <property type="project" value="InterPro"/>
</dbReference>
<feature type="transmembrane region" description="Helical" evidence="2">
    <location>
        <begin position="24"/>
        <end position="45"/>
    </location>
</feature>
<dbReference type="EMBL" id="UHIC01000001">
    <property type="protein sequence ID" value="SUO97190.1"/>
    <property type="molecule type" value="Genomic_DNA"/>
</dbReference>
<keyword evidence="4" id="KW-0131">Cell cycle</keyword>
<name>A0A380MX60_9GAMM</name>
<evidence type="ECO:0000313" key="5">
    <source>
        <dbReference type="Proteomes" id="UP000254601"/>
    </source>
</evidence>
<keyword evidence="2" id="KW-0812">Transmembrane</keyword>
<evidence type="ECO:0000256" key="1">
    <source>
        <dbReference type="SAM" id="MobiDB-lite"/>
    </source>
</evidence>
<proteinExistence type="predicted"/>
<dbReference type="PANTHER" id="PTHR38687">
    <property type="entry name" value="CELL DIVISION PROTEIN DEDD-RELATED"/>
    <property type="match status" value="1"/>
</dbReference>
<dbReference type="InterPro" id="IPR007730">
    <property type="entry name" value="SPOR-like_dom"/>
</dbReference>
<dbReference type="InterPro" id="IPR036680">
    <property type="entry name" value="SPOR-like_sf"/>
</dbReference>
<accession>A0A380MX60</accession>
<evidence type="ECO:0000313" key="4">
    <source>
        <dbReference type="EMBL" id="SUO97190.1"/>
    </source>
</evidence>
<dbReference type="PROSITE" id="PS51724">
    <property type="entry name" value="SPOR"/>
    <property type="match status" value="1"/>
</dbReference>
<dbReference type="Gene3D" id="3.30.70.1070">
    <property type="entry name" value="Sporulation related repeat"/>
    <property type="match status" value="1"/>
</dbReference>
<evidence type="ECO:0000256" key="2">
    <source>
        <dbReference type="SAM" id="Phobius"/>
    </source>
</evidence>
<dbReference type="Pfam" id="PF05036">
    <property type="entry name" value="SPOR"/>
    <property type="match status" value="1"/>
</dbReference>
<dbReference type="GO" id="GO:0051301">
    <property type="term" value="P:cell division"/>
    <property type="evidence" value="ECO:0007669"/>
    <property type="project" value="UniProtKB-KW"/>
</dbReference>
<dbReference type="RefSeq" id="WP_115306123.1">
    <property type="nucleotide sequence ID" value="NZ_LWHB01000117.1"/>
</dbReference>
<dbReference type="Proteomes" id="UP000254601">
    <property type="component" value="Unassembled WGS sequence"/>
</dbReference>
<dbReference type="AlphaFoldDB" id="A0A380MX60"/>
<reference evidence="4 5" key="1">
    <citation type="submission" date="2018-06" db="EMBL/GenBank/DDBJ databases">
        <authorList>
            <consortium name="Pathogen Informatics"/>
            <person name="Doyle S."/>
        </authorList>
    </citation>
    <scope>NUCLEOTIDE SEQUENCE [LARGE SCALE GENOMIC DNA]</scope>
    <source>
        <strain evidence="4 5">NCTC13337</strain>
    </source>
</reference>
<feature type="compositionally biased region" description="Polar residues" evidence="1">
    <location>
        <begin position="52"/>
        <end position="81"/>
    </location>
</feature>
<dbReference type="OrthoDB" id="8558195at2"/>
<organism evidence="4 5">
    <name type="scientific">Suttonella ornithocola</name>
    <dbReference type="NCBI Taxonomy" id="279832"/>
    <lineage>
        <taxon>Bacteria</taxon>
        <taxon>Pseudomonadati</taxon>
        <taxon>Pseudomonadota</taxon>
        <taxon>Gammaproteobacteria</taxon>
        <taxon>Cardiobacteriales</taxon>
        <taxon>Cardiobacteriaceae</taxon>
        <taxon>Suttonella</taxon>
    </lineage>
</organism>
<gene>
    <name evidence="4" type="ORF">NCTC13337_02245</name>
</gene>
<evidence type="ECO:0000259" key="3">
    <source>
        <dbReference type="PROSITE" id="PS51724"/>
    </source>
</evidence>
<dbReference type="SUPFAM" id="SSF110997">
    <property type="entry name" value="Sporulation related repeat"/>
    <property type="match status" value="1"/>
</dbReference>
<keyword evidence="4" id="KW-0132">Cell division</keyword>
<sequence>MSKKHRKSRRATSTRKGNYVAQRLMGVFLLCLITVILGLMAVNFFKTHHDPSQTSVANNKKTNTSQKQTNSIVTSQSQAPSQPKYRFYDELKKRNAEVQKELQQKMQEESKTSNIKGRNYRIQIGAFSEKESADRIRARMILRDYPVEIINNGKLYLVQIGPYVDRAEAVKVQKRIEREGIRETVLKAYIN</sequence>